<reference evidence="1" key="1">
    <citation type="submission" date="2022-12" db="EMBL/GenBank/DDBJ databases">
        <title>Chromosome-level genome assembly of the bean flower thrips Megalurothrips usitatus.</title>
        <authorList>
            <person name="Ma L."/>
            <person name="Liu Q."/>
            <person name="Li H."/>
            <person name="Cai W."/>
        </authorList>
    </citation>
    <scope>NUCLEOTIDE SEQUENCE</scope>
    <source>
        <strain evidence="1">Cailab_2022a</strain>
    </source>
</reference>
<dbReference type="Proteomes" id="UP001075354">
    <property type="component" value="Chromosome 10"/>
</dbReference>
<comment type="caution">
    <text evidence="1">The sequence shown here is derived from an EMBL/GenBank/DDBJ whole genome shotgun (WGS) entry which is preliminary data.</text>
</comment>
<evidence type="ECO:0000313" key="1">
    <source>
        <dbReference type="EMBL" id="KAJ1523410.1"/>
    </source>
</evidence>
<keyword evidence="2" id="KW-1185">Reference proteome</keyword>
<evidence type="ECO:0008006" key="3">
    <source>
        <dbReference type="Google" id="ProtNLM"/>
    </source>
</evidence>
<organism evidence="1 2">
    <name type="scientific">Megalurothrips usitatus</name>
    <name type="common">bean blossom thrips</name>
    <dbReference type="NCBI Taxonomy" id="439358"/>
    <lineage>
        <taxon>Eukaryota</taxon>
        <taxon>Metazoa</taxon>
        <taxon>Ecdysozoa</taxon>
        <taxon>Arthropoda</taxon>
        <taxon>Hexapoda</taxon>
        <taxon>Insecta</taxon>
        <taxon>Pterygota</taxon>
        <taxon>Neoptera</taxon>
        <taxon>Paraneoptera</taxon>
        <taxon>Thysanoptera</taxon>
        <taxon>Terebrantia</taxon>
        <taxon>Thripoidea</taxon>
        <taxon>Thripidae</taxon>
        <taxon>Megalurothrips</taxon>
    </lineage>
</organism>
<protein>
    <recommendedName>
        <fullName evidence="3">Gem-associated protein 4</fullName>
    </recommendedName>
</protein>
<sequence length="860" mass="99373">MEFDFCIERVKRVLLGAANTSHEPTDEGSFQKLYDDLRKCMSSCPEGYELRNIYMFILLNGDANFVDSIAEDQDFAHLIDTIPRLSQKLTLRLILNCGGLFFIKELIAFGPSAVSISVMETIYSTEELHHFRFSSTFARDLSKACFYKLTHSQGERWTNLEKIYGFFEAWQADFRSTHMLSEDNEVIQMMVHNVEIALFMFERDIADIGKCWPIYLLMCKNNSENNTVAENEIHKKIIECFKISILSNQHFLEEVTFFEWLDWSQKCYNQSDTYQQYFGRLAWKLKVKLEEQIENPEYDEIPVRQLASVLSSFSTEPKDDEERFAGIDEIKLRLSDENSKTEKWMKAFLQHSDVKYDEETLSLIEANSTLLDKDDVEFILNRIVASVRDKSPCDKNSLRCLCNLIMKNLSLENMKAIYRNYIDKYATSSDLCDSEFTSHLQAAFNKTCFDSEECSNEWQKEILCLSVFHPSAVIQKSLSMGIQNEDVVKFMASILQMLKPLSKEEALKWLSDIHIKHALHDSEMKLFPKFGTQLVIHEVLSFDEMFRHIIFGIEKAIQCYDWPVIYMWVVTMQELLKEIHRYNYEGGSVAELILFLGQLLEFSEQSVAEHLQTTVSTRSQVLLILKDLLRFEVSESDKQKLRLCIKKFSVMTKYHLGIFCVDHFSTYITTDCDLILNLQESTPECAAYVLAELISFLTHEECRELAAVLERQFENQDDCGYSIFQTFSAAIALLIAACSDIDFNSSPNHVACLNYSITCLGVILKNVSEPALATQNYLRVLEETFYLLSKMPSQIWNRSVLDLLPILVVLMKQLEDDSFCSLLYILSTCPVSEGRSHLQNQIKSLLQDSTVTGEEDLSDR</sequence>
<proteinExistence type="predicted"/>
<accession>A0AAV7XBP2</accession>
<dbReference type="EMBL" id="JAPTSV010000010">
    <property type="protein sequence ID" value="KAJ1523410.1"/>
    <property type="molecule type" value="Genomic_DNA"/>
</dbReference>
<dbReference type="AlphaFoldDB" id="A0AAV7XBP2"/>
<name>A0AAV7XBP2_9NEOP</name>
<gene>
    <name evidence="1" type="ORF">ONE63_001274</name>
</gene>
<evidence type="ECO:0000313" key="2">
    <source>
        <dbReference type="Proteomes" id="UP001075354"/>
    </source>
</evidence>